<name>A0ACC2AUD7_DIPCM</name>
<dbReference type="Proteomes" id="UP001162992">
    <property type="component" value="Chromosome 19"/>
</dbReference>
<evidence type="ECO:0000313" key="2">
    <source>
        <dbReference type="Proteomes" id="UP001162992"/>
    </source>
</evidence>
<keyword evidence="2" id="KW-1185">Reference proteome</keyword>
<sequence>MEASASGNSRLEAEVEELHKQLNNKRTFQNAVSALTSILCDHRNPFSESERRKVYSAICRAATLLRSRYTGRAFWDAGLKLLNEAEHVFNQPHEKKQLGEYKIMAYDFLGEETQLEESLLQVRPTTDGRFLFDGQLTVGAEPSPPAWLLAQNALTALSANEESRRAIEEQQPVASETEDATTSSTIQNEAIQEIMQRMLALEEYGSGLEEAIQATLQEVANAPHGPPPASKVEVKKLPVTMMTDEVLKTLGEGSQCAVCREELLAGDATQKMPCAHLFHPECLKPWLDQHNSCPICRFEMLTDDHEYESKKEREREAEEERKGSANAVRGGEFMYI</sequence>
<reference evidence="2" key="1">
    <citation type="journal article" date="2024" name="Proc. Natl. Acad. Sci. U.S.A.">
        <title>Extraordinary preservation of gene collinearity over three hundred million years revealed in homosporous lycophytes.</title>
        <authorList>
            <person name="Li C."/>
            <person name="Wickell D."/>
            <person name="Kuo L.Y."/>
            <person name="Chen X."/>
            <person name="Nie B."/>
            <person name="Liao X."/>
            <person name="Peng D."/>
            <person name="Ji J."/>
            <person name="Jenkins J."/>
            <person name="Williams M."/>
            <person name="Shu S."/>
            <person name="Plott C."/>
            <person name="Barry K."/>
            <person name="Rajasekar S."/>
            <person name="Grimwood J."/>
            <person name="Han X."/>
            <person name="Sun S."/>
            <person name="Hou Z."/>
            <person name="He W."/>
            <person name="Dai G."/>
            <person name="Sun C."/>
            <person name="Schmutz J."/>
            <person name="Leebens-Mack J.H."/>
            <person name="Li F.W."/>
            <person name="Wang L."/>
        </authorList>
    </citation>
    <scope>NUCLEOTIDE SEQUENCE [LARGE SCALE GENOMIC DNA]</scope>
    <source>
        <strain evidence="2">cv. PW_Plant_1</strain>
    </source>
</reference>
<accession>A0ACC2AUD7</accession>
<protein>
    <submittedName>
        <fullName evidence="1">Uncharacterized protein</fullName>
    </submittedName>
</protein>
<dbReference type="EMBL" id="CM055110">
    <property type="protein sequence ID" value="KAJ7521141.1"/>
    <property type="molecule type" value="Genomic_DNA"/>
</dbReference>
<comment type="caution">
    <text evidence="1">The sequence shown here is derived from an EMBL/GenBank/DDBJ whole genome shotgun (WGS) entry which is preliminary data.</text>
</comment>
<organism evidence="1 2">
    <name type="scientific">Diphasiastrum complanatum</name>
    <name type="common">Issler's clubmoss</name>
    <name type="synonym">Lycopodium complanatum</name>
    <dbReference type="NCBI Taxonomy" id="34168"/>
    <lineage>
        <taxon>Eukaryota</taxon>
        <taxon>Viridiplantae</taxon>
        <taxon>Streptophyta</taxon>
        <taxon>Embryophyta</taxon>
        <taxon>Tracheophyta</taxon>
        <taxon>Lycopodiopsida</taxon>
        <taxon>Lycopodiales</taxon>
        <taxon>Lycopodiaceae</taxon>
        <taxon>Lycopodioideae</taxon>
        <taxon>Diphasiastrum</taxon>
    </lineage>
</organism>
<evidence type="ECO:0000313" key="1">
    <source>
        <dbReference type="EMBL" id="KAJ7521141.1"/>
    </source>
</evidence>
<proteinExistence type="predicted"/>
<gene>
    <name evidence="1" type="ORF">O6H91_19G039800</name>
</gene>